<feature type="compositionally biased region" description="Low complexity" evidence="5">
    <location>
        <begin position="86"/>
        <end position="111"/>
    </location>
</feature>
<evidence type="ECO:0000256" key="1">
    <source>
        <dbReference type="ARBA" id="ARBA00004123"/>
    </source>
</evidence>
<dbReference type="InterPro" id="IPR015660">
    <property type="entry name" value="MASH1/Ascl1a-like"/>
</dbReference>
<organism evidence="7 8">
    <name type="scientific">Erythranthe guttata</name>
    <name type="common">Yellow monkey flower</name>
    <name type="synonym">Mimulus guttatus</name>
    <dbReference type="NCBI Taxonomy" id="4155"/>
    <lineage>
        <taxon>Eukaryota</taxon>
        <taxon>Viridiplantae</taxon>
        <taxon>Streptophyta</taxon>
        <taxon>Embryophyta</taxon>
        <taxon>Tracheophyta</taxon>
        <taxon>Spermatophyta</taxon>
        <taxon>Magnoliopsida</taxon>
        <taxon>eudicotyledons</taxon>
        <taxon>Gunneridae</taxon>
        <taxon>Pentapetalae</taxon>
        <taxon>asterids</taxon>
        <taxon>lamiids</taxon>
        <taxon>Lamiales</taxon>
        <taxon>Phrymaceae</taxon>
        <taxon>Erythranthe</taxon>
    </lineage>
</organism>
<dbReference type="AlphaFoldDB" id="A0A022QK96"/>
<evidence type="ECO:0000256" key="4">
    <source>
        <dbReference type="ARBA" id="ARBA00023242"/>
    </source>
</evidence>
<keyword evidence="4" id="KW-0539">Nucleus</keyword>
<feature type="domain" description="BHLH" evidence="6">
    <location>
        <begin position="10"/>
        <end position="62"/>
    </location>
</feature>
<dbReference type="Proteomes" id="UP000030748">
    <property type="component" value="Unassembled WGS sequence"/>
</dbReference>
<evidence type="ECO:0000313" key="8">
    <source>
        <dbReference type="Proteomes" id="UP000030748"/>
    </source>
</evidence>
<accession>A0A022QK96</accession>
<evidence type="ECO:0000256" key="2">
    <source>
        <dbReference type="ARBA" id="ARBA00023015"/>
    </source>
</evidence>
<feature type="region of interest" description="Disordered" evidence="5">
    <location>
        <begin position="1"/>
        <end position="25"/>
    </location>
</feature>
<dbReference type="eggNOG" id="ENOG502RZNA">
    <property type="taxonomic scope" value="Eukaryota"/>
</dbReference>
<dbReference type="GO" id="GO:0090575">
    <property type="term" value="C:RNA polymerase II transcription regulator complex"/>
    <property type="evidence" value="ECO:0000318"/>
    <property type="project" value="GO_Central"/>
</dbReference>
<sequence>MEPQNPSSSSFKADRKTIEKNRRNQMKDLYNKLTSLVPRPNPRELVSLPDQLEGAANYIQKLQHDLEKMKQKKNCLLMGTVSANSTTTTATTTTTTNKSSISNTDNNNNNNGGINLPDIDVRVTGSALEVVVITGQNSHFMFSEIIRMLHEEEGAEVVNASFSMLQDSVFHTLHCKIGECLVQDYDGAAAARISEKLRKFVYEVN</sequence>
<keyword evidence="2" id="KW-0805">Transcription regulation</keyword>
<keyword evidence="3" id="KW-0804">Transcription</keyword>
<dbReference type="GO" id="GO:0046983">
    <property type="term" value="F:protein dimerization activity"/>
    <property type="evidence" value="ECO:0007669"/>
    <property type="project" value="InterPro"/>
</dbReference>
<evidence type="ECO:0000256" key="3">
    <source>
        <dbReference type="ARBA" id="ARBA00023163"/>
    </source>
</evidence>
<keyword evidence="8" id="KW-1185">Reference proteome</keyword>
<dbReference type="OrthoDB" id="906220at2759"/>
<dbReference type="InterPro" id="IPR011598">
    <property type="entry name" value="bHLH_dom"/>
</dbReference>
<dbReference type="STRING" id="4155.A0A022QK96"/>
<dbReference type="InterPro" id="IPR036638">
    <property type="entry name" value="HLH_DNA-bd_sf"/>
</dbReference>
<dbReference type="Pfam" id="PF00010">
    <property type="entry name" value="HLH"/>
    <property type="match status" value="1"/>
</dbReference>
<dbReference type="GO" id="GO:0000977">
    <property type="term" value="F:RNA polymerase II transcription regulatory region sequence-specific DNA binding"/>
    <property type="evidence" value="ECO:0000318"/>
    <property type="project" value="GO_Central"/>
</dbReference>
<dbReference type="Gene3D" id="4.10.280.10">
    <property type="entry name" value="Helix-loop-helix DNA-binding domain"/>
    <property type="match status" value="1"/>
</dbReference>
<dbReference type="SUPFAM" id="SSF47459">
    <property type="entry name" value="HLH, helix-loop-helix DNA-binding domain"/>
    <property type="match status" value="1"/>
</dbReference>
<dbReference type="PhylomeDB" id="A0A022QK96"/>
<dbReference type="PROSITE" id="PS50888">
    <property type="entry name" value="BHLH"/>
    <property type="match status" value="1"/>
</dbReference>
<dbReference type="KEGG" id="egt:105968811"/>
<dbReference type="SMART" id="SM00353">
    <property type="entry name" value="HLH"/>
    <property type="match status" value="1"/>
</dbReference>
<dbReference type="PANTHER" id="PTHR13935">
    <property type="entry name" value="ACHAETE-SCUTE TRANSCRIPTION FACTOR-RELATED"/>
    <property type="match status" value="1"/>
</dbReference>
<dbReference type="OMA" id="QFLFSET"/>
<evidence type="ECO:0000259" key="6">
    <source>
        <dbReference type="PROSITE" id="PS50888"/>
    </source>
</evidence>
<evidence type="ECO:0000256" key="5">
    <source>
        <dbReference type="SAM" id="MobiDB-lite"/>
    </source>
</evidence>
<feature type="compositionally biased region" description="Basic and acidic residues" evidence="5">
    <location>
        <begin position="12"/>
        <end position="25"/>
    </location>
</feature>
<name>A0A022QK96_ERYGU</name>
<dbReference type="PANTHER" id="PTHR13935:SF90">
    <property type="entry name" value="TRANSCRIPTION FACTOR BHLH162"/>
    <property type="match status" value="1"/>
</dbReference>
<reference evidence="7 8" key="1">
    <citation type="journal article" date="2013" name="Proc. Natl. Acad. Sci. U.S.A.">
        <title>Fine-scale variation in meiotic recombination in Mimulus inferred from population shotgun sequencing.</title>
        <authorList>
            <person name="Hellsten U."/>
            <person name="Wright K.M."/>
            <person name="Jenkins J."/>
            <person name="Shu S."/>
            <person name="Yuan Y."/>
            <person name="Wessler S.R."/>
            <person name="Schmutz J."/>
            <person name="Willis J.H."/>
            <person name="Rokhsar D.S."/>
        </authorList>
    </citation>
    <scope>NUCLEOTIDE SEQUENCE [LARGE SCALE GENOMIC DNA]</scope>
    <source>
        <strain evidence="8">cv. DUN x IM62</strain>
    </source>
</reference>
<feature type="region of interest" description="Disordered" evidence="5">
    <location>
        <begin position="86"/>
        <end position="112"/>
    </location>
</feature>
<proteinExistence type="predicted"/>
<dbReference type="GO" id="GO:0000981">
    <property type="term" value="F:DNA-binding transcription factor activity, RNA polymerase II-specific"/>
    <property type="evidence" value="ECO:0000318"/>
    <property type="project" value="GO_Central"/>
</dbReference>
<dbReference type="GO" id="GO:0006357">
    <property type="term" value="P:regulation of transcription by RNA polymerase II"/>
    <property type="evidence" value="ECO:0000318"/>
    <property type="project" value="GO_Central"/>
</dbReference>
<comment type="subcellular location">
    <subcellularLocation>
        <location evidence="1">Nucleus</location>
    </subcellularLocation>
</comment>
<feature type="compositionally biased region" description="Polar residues" evidence="5">
    <location>
        <begin position="1"/>
        <end position="11"/>
    </location>
</feature>
<protein>
    <recommendedName>
        <fullName evidence="6">BHLH domain-containing protein</fullName>
    </recommendedName>
</protein>
<evidence type="ECO:0000313" key="7">
    <source>
        <dbReference type="EMBL" id="EYU27979.1"/>
    </source>
</evidence>
<dbReference type="EMBL" id="KI631456">
    <property type="protein sequence ID" value="EYU27979.1"/>
    <property type="molecule type" value="Genomic_DNA"/>
</dbReference>
<gene>
    <name evidence="7" type="ORF">MIMGU_mgv1a013945mg</name>
</gene>